<proteinExistence type="predicted"/>
<dbReference type="EMBL" id="CP109535">
    <property type="protein sequence ID" value="WTY95754.1"/>
    <property type="molecule type" value="Genomic_DNA"/>
</dbReference>
<accession>A0AAU3GTI7</accession>
<evidence type="ECO:0000313" key="2">
    <source>
        <dbReference type="EMBL" id="WTY95754.1"/>
    </source>
</evidence>
<keyword evidence="1" id="KW-0732">Signal</keyword>
<name>A0AAU3GTI7_9ACTN</name>
<evidence type="ECO:0000256" key="1">
    <source>
        <dbReference type="SAM" id="SignalP"/>
    </source>
</evidence>
<gene>
    <name evidence="2" type="ORF">OG626_13010</name>
</gene>
<organism evidence="2">
    <name type="scientific">Streptomyces sp. NBC_01401</name>
    <dbReference type="NCBI Taxonomy" id="2903854"/>
    <lineage>
        <taxon>Bacteria</taxon>
        <taxon>Bacillati</taxon>
        <taxon>Actinomycetota</taxon>
        <taxon>Actinomycetes</taxon>
        <taxon>Kitasatosporales</taxon>
        <taxon>Streptomycetaceae</taxon>
        <taxon>Streptomyces</taxon>
    </lineage>
</organism>
<feature type="chain" id="PRO_5043323365" evidence="1">
    <location>
        <begin position="34"/>
        <end position="153"/>
    </location>
</feature>
<feature type="signal peptide" evidence="1">
    <location>
        <begin position="1"/>
        <end position="33"/>
    </location>
</feature>
<reference evidence="2" key="1">
    <citation type="submission" date="2022-10" db="EMBL/GenBank/DDBJ databases">
        <title>The complete genomes of actinobacterial strains from the NBC collection.</title>
        <authorList>
            <person name="Joergensen T.S."/>
            <person name="Alvarez Arevalo M."/>
            <person name="Sterndorff E.B."/>
            <person name="Faurdal D."/>
            <person name="Vuksanovic O."/>
            <person name="Mourched A.-S."/>
            <person name="Charusanti P."/>
            <person name="Shaw S."/>
            <person name="Blin K."/>
            <person name="Weber T."/>
        </authorList>
    </citation>
    <scope>NUCLEOTIDE SEQUENCE</scope>
    <source>
        <strain evidence="2">NBC_01401</strain>
    </source>
</reference>
<sequence length="153" mass="15857">MKEYHLMRKAFAVLTTAAVASLGALVPATSAQAANCSDAMAGALSGYMYAYDSANCNGHLGHASGDDSNWGDSALSFQGSDTNRASSILNNGNSYEVKFYNGTGGTGGHICLSRSEGWASNLSDDYYNNGTSANNTISSHAWASASSCSKWAV</sequence>
<protein>
    <submittedName>
        <fullName evidence="2">Peptidase inhibitor family I36 protein</fullName>
    </submittedName>
</protein>
<dbReference type="AlphaFoldDB" id="A0AAU3GTI7"/>